<feature type="coiled-coil region" evidence="1">
    <location>
        <begin position="291"/>
        <end position="318"/>
    </location>
</feature>
<keyword evidence="1" id="KW-0175">Coiled coil</keyword>
<dbReference type="PANTHER" id="PTHR22576:SF37">
    <property type="entry name" value="MUCOSA-ASSOCIATED LYMPHOID TISSUE LYMPHOMA TRANSLOCATION PROTEIN 1"/>
    <property type="match status" value="1"/>
</dbReference>
<dbReference type="RefSeq" id="WP_244766237.1">
    <property type="nucleotide sequence ID" value="NZ_BSOP01000017.1"/>
</dbReference>
<dbReference type="InterPro" id="IPR001309">
    <property type="entry name" value="Pept_C14_p20"/>
</dbReference>
<dbReference type="Gene3D" id="1.25.40.10">
    <property type="entry name" value="Tetratricopeptide repeat domain"/>
    <property type="match status" value="1"/>
</dbReference>
<dbReference type="InterPro" id="IPR052039">
    <property type="entry name" value="Caspase-related_regulators"/>
</dbReference>
<feature type="domain" description="Caspase family p20" evidence="2">
    <location>
        <begin position="11"/>
        <end position="140"/>
    </location>
</feature>
<dbReference type="Proteomes" id="UP001156702">
    <property type="component" value="Unassembled WGS sequence"/>
</dbReference>
<keyword evidence="4" id="KW-1185">Reference proteome</keyword>
<name>A0ABQ5ZE11_9HYPH</name>
<evidence type="ECO:0000313" key="4">
    <source>
        <dbReference type="Proteomes" id="UP001156702"/>
    </source>
</evidence>
<sequence length="440" mass="46337">MAQVSASHGAFDGVALVIGNADYRSVARLANPANDARAMAEKLGGLGFRLHVAIDQPTSALQETIRRFAGDVSGADVIFVFYAGHGLQLDGRNFLVPVDLAKGGQRDDLIAVDLILSAIEEKAKPDAAKIIVLDACRNNPFSDLFHGADGSRGLARIDLPKPAGAEASAGYYRLVAFATAAGQVASDGEREHSPYTESLLRFIDQPGLEVSEMFRLAAGDVLASTNGMQKPEYLVQTSRTLFFRPPNITECDRLAVDARNFIGVKGIAFEDIDAVKAVPACLDAVAAEPESARLKHNLARSLEKAERLSEALEQYQAAADKGHPAAINALGIMYLAGCGMAGPDVARALQLISRARDLGDLEAASTLTAHDLLPYLSDGGKATLAQALGQAGVTVPGPDGLSAAVGVFQQQARLKAGGLTLETVHALKIYDTVPAGFRCH</sequence>
<comment type="caution">
    <text evidence="3">The sequence shown here is derived from an EMBL/GenBank/DDBJ whole genome shotgun (WGS) entry which is preliminary data.</text>
</comment>
<reference evidence="4" key="1">
    <citation type="journal article" date="2019" name="Int. J. Syst. Evol. Microbiol.">
        <title>The Global Catalogue of Microorganisms (GCM) 10K type strain sequencing project: providing services to taxonomists for standard genome sequencing and annotation.</title>
        <authorList>
            <consortium name="The Broad Institute Genomics Platform"/>
            <consortium name="The Broad Institute Genome Sequencing Center for Infectious Disease"/>
            <person name="Wu L."/>
            <person name="Ma J."/>
        </authorList>
    </citation>
    <scope>NUCLEOTIDE SEQUENCE [LARGE SCALE GENOMIC DNA]</scope>
    <source>
        <strain evidence="4">NBRC 102122</strain>
    </source>
</reference>
<dbReference type="SUPFAM" id="SSF81901">
    <property type="entry name" value="HCP-like"/>
    <property type="match status" value="1"/>
</dbReference>
<protein>
    <recommendedName>
        <fullName evidence="2">Caspase family p20 domain-containing protein</fullName>
    </recommendedName>
</protein>
<dbReference type="SUPFAM" id="SSF52129">
    <property type="entry name" value="Caspase-like"/>
    <property type="match status" value="1"/>
</dbReference>
<dbReference type="PANTHER" id="PTHR22576">
    <property type="entry name" value="MUCOSA ASSOCIATED LYMPHOID TISSUE LYMPHOMA TRANSLOCATION PROTEIN 1/PARACASPASE"/>
    <property type="match status" value="1"/>
</dbReference>
<dbReference type="Pfam" id="PF00656">
    <property type="entry name" value="Peptidase_C14"/>
    <property type="match status" value="1"/>
</dbReference>
<evidence type="ECO:0000313" key="3">
    <source>
        <dbReference type="EMBL" id="GLR51044.1"/>
    </source>
</evidence>
<dbReference type="Gene3D" id="3.40.50.1460">
    <property type="match status" value="1"/>
</dbReference>
<proteinExistence type="predicted"/>
<dbReference type="PROSITE" id="PS50208">
    <property type="entry name" value="CASPASE_P20"/>
    <property type="match status" value="1"/>
</dbReference>
<dbReference type="EMBL" id="BSOP01000017">
    <property type="protein sequence ID" value="GLR51044.1"/>
    <property type="molecule type" value="Genomic_DNA"/>
</dbReference>
<evidence type="ECO:0000256" key="1">
    <source>
        <dbReference type="SAM" id="Coils"/>
    </source>
</evidence>
<organism evidence="3 4">
    <name type="scientific">Shinella yambaruensis</name>
    <dbReference type="NCBI Taxonomy" id="415996"/>
    <lineage>
        <taxon>Bacteria</taxon>
        <taxon>Pseudomonadati</taxon>
        <taxon>Pseudomonadota</taxon>
        <taxon>Alphaproteobacteria</taxon>
        <taxon>Hyphomicrobiales</taxon>
        <taxon>Rhizobiaceae</taxon>
        <taxon>Shinella</taxon>
    </lineage>
</organism>
<accession>A0ABQ5ZE11</accession>
<dbReference type="InterPro" id="IPR011990">
    <property type="entry name" value="TPR-like_helical_dom_sf"/>
</dbReference>
<gene>
    <name evidence="3" type="ORF">GCM10007923_22520</name>
</gene>
<dbReference type="InterPro" id="IPR029030">
    <property type="entry name" value="Caspase-like_dom_sf"/>
</dbReference>
<dbReference type="InterPro" id="IPR011600">
    <property type="entry name" value="Pept_C14_caspase"/>
</dbReference>
<evidence type="ECO:0000259" key="2">
    <source>
        <dbReference type="PROSITE" id="PS50208"/>
    </source>
</evidence>